<proteinExistence type="predicted"/>
<accession>A0AAV4PAR9</accession>
<comment type="caution">
    <text evidence="1">The sequence shown here is derived from an EMBL/GenBank/DDBJ whole genome shotgun (WGS) entry which is preliminary data.</text>
</comment>
<dbReference type="Proteomes" id="UP001054837">
    <property type="component" value="Unassembled WGS sequence"/>
</dbReference>
<evidence type="ECO:0000313" key="1">
    <source>
        <dbReference type="EMBL" id="GIX94164.1"/>
    </source>
</evidence>
<name>A0AAV4PAR9_9ARAC</name>
<keyword evidence="2" id="KW-1185">Reference proteome</keyword>
<gene>
    <name evidence="1" type="ORF">CDAR_485191</name>
</gene>
<dbReference type="AlphaFoldDB" id="A0AAV4PAR9"/>
<protein>
    <submittedName>
        <fullName evidence="1">Uncharacterized protein</fullName>
    </submittedName>
</protein>
<dbReference type="EMBL" id="BPLQ01002577">
    <property type="protein sequence ID" value="GIX94164.1"/>
    <property type="molecule type" value="Genomic_DNA"/>
</dbReference>
<evidence type="ECO:0000313" key="2">
    <source>
        <dbReference type="Proteomes" id="UP001054837"/>
    </source>
</evidence>
<organism evidence="1 2">
    <name type="scientific">Caerostris darwini</name>
    <dbReference type="NCBI Taxonomy" id="1538125"/>
    <lineage>
        <taxon>Eukaryota</taxon>
        <taxon>Metazoa</taxon>
        <taxon>Ecdysozoa</taxon>
        <taxon>Arthropoda</taxon>
        <taxon>Chelicerata</taxon>
        <taxon>Arachnida</taxon>
        <taxon>Araneae</taxon>
        <taxon>Araneomorphae</taxon>
        <taxon>Entelegynae</taxon>
        <taxon>Araneoidea</taxon>
        <taxon>Araneidae</taxon>
        <taxon>Caerostris</taxon>
    </lineage>
</organism>
<reference evidence="1 2" key="1">
    <citation type="submission" date="2021-06" db="EMBL/GenBank/DDBJ databases">
        <title>Caerostris darwini draft genome.</title>
        <authorList>
            <person name="Kono N."/>
            <person name="Arakawa K."/>
        </authorList>
    </citation>
    <scope>NUCLEOTIDE SEQUENCE [LARGE SCALE GENOMIC DNA]</scope>
</reference>
<sequence length="158" mass="18018">MEWRSAALSGESKILRHVIEARSLLSVGGSLRPLFWALRRRAKKLSEKANDEGFGLNIESFSFRYEAKLMFLEQGGFACREMRGFYSVGCDHCYLWMALYVHFLGLLGGELKSSLEKANDEGLGLNMESFSLRYEAKLMFLEQGGFARREMRGFYSVG</sequence>